<accession>A0A4Y3WS40</accession>
<dbReference type="Proteomes" id="UP000320338">
    <property type="component" value="Unassembled WGS sequence"/>
</dbReference>
<keyword evidence="1" id="KW-1133">Transmembrane helix</keyword>
<feature type="transmembrane region" description="Helical" evidence="1">
    <location>
        <begin position="55"/>
        <end position="75"/>
    </location>
</feature>
<evidence type="ECO:0000313" key="2">
    <source>
        <dbReference type="EMBL" id="GEC21338.1"/>
    </source>
</evidence>
<dbReference type="EMBL" id="BJNG01000033">
    <property type="protein sequence ID" value="GEC21338.1"/>
    <property type="molecule type" value="Genomic_DNA"/>
</dbReference>
<feature type="transmembrane region" description="Helical" evidence="1">
    <location>
        <begin position="20"/>
        <end position="40"/>
    </location>
</feature>
<gene>
    <name evidence="2" type="ORF">PHY01_36210</name>
</gene>
<protein>
    <submittedName>
        <fullName evidence="2">Uncharacterized protein</fullName>
    </submittedName>
</protein>
<reference evidence="2 3" key="1">
    <citation type="submission" date="2019-06" db="EMBL/GenBank/DDBJ databases">
        <title>Whole genome shotgun sequence of Pseudonocardia hydrocarbonoxydans NBRC 14498.</title>
        <authorList>
            <person name="Hosoyama A."/>
            <person name="Uohara A."/>
            <person name="Ohji S."/>
            <person name="Ichikawa N."/>
        </authorList>
    </citation>
    <scope>NUCLEOTIDE SEQUENCE [LARGE SCALE GENOMIC DNA]</scope>
    <source>
        <strain evidence="2 3">NBRC 14498</strain>
    </source>
</reference>
<name>A0A4Y3WS40_9PSEU</name>
<feature type="transmembrane region" description="Helical" evidence="1">
    <location>
        <begin position="117"/>
        <end position="134"/>
    </location>
</feature>
<dbReference type="InterPro" id="IPR007272">
    <property type="entry name" value="Sulf_transp_TsuA/YedE"/>
</dbReference>
<keyword evidence="3" id="KW-1185">Reference proteome</keyword>
<evidence type="ECO:0000256" key="1">
    <source>
        <dbReference type="SAM" id="Phobius"/>
    </source>
</evidence>
<feature type="transmembrane region" description="Helical" evidence="1">
    <location>
        <begin position="87"/>
        <end position="111"/>
    </location>
</feature>
<dbReference type="AlphaFoldDB" id="A0A4Y3WS40"/>
<comment type="caution">
    <text evidence="2">The sequence shown here is derived from an EMBL/GenBank/DDBJ whole genome shotgun (WGS) entry which is preliminary data.</text>
</comment>
<keyword evidence="1" id="KW-0812">Transmembrane</keyword>
<proteinExistence type="predicted"/>
<dbReference type="OrthoDB" id="9790409at2"/>
<dbReference type="RefSeq" id="WP_141280168.1">
    <property type="nucleotide sequence ID" value="NZ_BAAARZ010000005.1"/>
</dbReference>
<sequence>MSAHPLAPPAPRRGRTRGSVLAACVLAGLALGYTVTRIGFADFGEVHAMFTFADLRMLLAFLGAAALVVVAFLVLRVRRTPGRIHAGVVPGAVLFGTGWAISGGCPAIPIVQVASGYLPAVVTIGGIVVGMYLSRWANARYLHLDRGSCDV</sequence>
<keyword evidence="1" id="KW-0472">Membrane</keyword>
<evidence type="ECO:0000313" key="3">
    <source>
        <dbReference type="Proteomes" id="UP000320338"/>
    </source>
</evidence>
<organism evidence="2 3">
    <name type="scientific">Pseudonocardia hydrocarbonoxydans</name>
    <dbReference type="NCBI Taxonomy" id="76726"/>
    <lineage>
        <taxon>Bacteria</taxon>
        <taxon>Bacillati</taxon>
        <taxon>Actinomycetota</taxon>
        <taxon>Actinomycetes</taxon>
        <taxon>Pseudonocardiales</taxon>
        <taxon>Pseudonocardiaceae</taxon>
        <taxon>Pseudonocardia</taxon>
    </lineage>
</organism>
<dbReference type="Pfam" id="PF04143">
    <property type="entry name" value="Sulf_transp"/>
    <property type="match status" value="1"/>
</dbReference>